<reference evidence="2 4" key="1">
    <citation type="journal article" date="2014" name="BMC Genomics">
        <title>Genome sequence of Anopheles sinensis provides insight into genetics basis of mosquito competence for malaria parasites.</title>
        <authorList>
            <person name="Zhou D."/>
            <person name="Zhang D."/>
            <person name="Ding G."/>
            <person name="Shi L."/>
            <person name="Hou Q."/>
            <person name="Ye Y."/>
            <person name="Xu Y."/>
            <person name="Zhou H."/>
            <person name="Xiong C."/>
            <person name="Li S."/>
            <person name="Yu J."/>
            <person name="Hong S."/>
            <person name="Yu X."/>
            <person name="Zou P."/>
            <person name="Chen C."/>
            <person name="Chang X."/>
            <person name="Wang W."/>
            <person name="Lv Y."/>
            <person name="Sun Y."/>
            <person name="Ma L."/>
            <person name="Shen B."/>
            <person name="Zhu C."/>
        </authorList>
    </citation>
    <scope>NUCLEOTIDE SEQUENCE [LARGE SCALE GENOMIC DNA]</scope>
</reference>
<name>A0A084WL63_ANOSI</name>
<feature type="region of interest" description="Disordered" evidence="1">
    <location>
        <begin position="99"/>
        <end position="118"/>
    </location>
</feature>
<proteinExistence type="predicted"/>
<evidence type="ECO:0000313" key="3">
    <source>
        <dbReference type="EnsemblMetazoa" id="ASIC018998-PA"/>
    </source>
</evidence>
<reference evidence="3" key="2">
    <citation type="submission" date="2020-05" db="UniProtKB">
        <authorList>
            <consortium name="EnsemblMetazoa"/>
        </authorList>
    </citation>
    <scope>IDENTIFICATION</scope>
</reference>
<gene>
    <name evidence="2" type="ORF">ZHAS_00018998</name>
</gene>
<sequence length="118" mass="12953">MGPRAAVRLCADWSAFSRRATRSPDRTYGDIRTPSEKGLVVDWAVTPHPSVDTLAGNSDPMPGEFVVMVCKNRAELHPISPRGGMFFFAVKWIVNNGHGQGRQSQHQLPGAAHKTTTR</sequence>
<protein>
    <submittedName>
        <fullName evidence="2 3">Uncharacterized protein</fullName>
    </submittedName>
</protein>
<keyword evidence="4" id="KW-1185">Reference proteome</keyword>
<accession>A0A084WL63</accession>
<evidence type="ECO:0000256" key="1">
    <source>
        <dbReference type="SAM" id="MobiDB-lite"/>
    </source>
</evidence>
<evidence type="ECO:0000313" key="2">
    <source>
        <dbReference type="EMBL" id="KFB50957.1"/>
    </source>
</evidence>
<evidence type="ECO:0000313" key="4">
    <source>
        <dbReference type="Proteomes" id="UP000030765"/>
    </source>
</evidence>
<dbReference type="EMBL" id="ATLV01024189">
    <property type="status" value="NOT_ANNOTATED_CDS"/>
    <property type="molecule type" value="Genomic_DNA"/>
</dbReference>
<dbReference type="VEuPathDB" id="VectorBase:ASIC018998"/>
<dbReference type="Proteomes" id="UP000030765">
    <property type="component" value="Unassembled WGS sequence"/>
</dbReference>
<dbReference type="EMBL" id="KE525350">
    <property type="protein sequence ID" value="KFB50957.1"/>
    <property type="molecule type" value="Genomic_DNA"/>
</dbReference>
<dbReference type="EnsemblMetazoa" id="ASIC018998-RA">
    <property type="protein sequence ID" value="ASIC018998-PA"/>
    <property type="gene ID" value="ASIC018998"/>
</dbReference>
<dbReference type="AlphaFoldDB" id="A0A084WL63"/>
<organism evidence="2">
    <name type="scientific">Anopheles sinensis</name>
    <name type="common">Mosquito</name>
    <dbReference type="NCBI Taxonomy" id="74873"/>
    <lineage>
        <taxon>Eukaryota</taxon>
        <taxon>Metazoa</taxon>
        <taxon>Ecdysozoa</taxon>
        <taxon>Arthropoda</taxon>
        <taxon>Hexapoda</taxon>
        <taxon>Insecta</taxon>
        <taxon>Pterygota</taxon>
        <taxon>Neoptera</taxon>
        <taxon>Endopterygota</taxon>
        <taxon>Diptera</taxon>
        <taxon>Nematocera</taxon>
        <taxon>Culicoidea</taxon>
        <taxon>Culicidae</taxon>
        <taxon>Anophelinae</taxon>
        <taxon>Anopheles</taxon>
    </lineage>
</organism>